<dbReference type="Proteomes" id="UP001499878">
    <property type="component" value="Unassembled WGS sequence"/>
</dbReference>
<keyword evidence="3" id="KW-1185">Reference proteome</keyword>
<feature type="region of interest" description="Disordered" evidence="1">
    <location>
        <begin position="1"/>
        <end position="59"/>
    </location>
</feature>
<reference evidence="3" key="1">
    <citation type="journal article" date="2019" name="Int. J. Syst. Evol. Microbiol.">
        <title>The Global Catalogue of Microorganisms (GCM) 10K type strain sequencing project: providing services to taxonomists for standard genome sequencing and annotation.</title>
        <authorList>
            <consortium name="The Broad Institute Genomics Platform"/>
            <consortium name="The Broad Institute Genome Sequencing Center for Infectious Disease"/>
            <person name="Wu L."/>
            <person name="Ma J."/>
        </authorList>
    </citation>
    <scope>NUCLEOTIDE SEQUENCE [LARGE SCALE GENOMIC DNA]</scope>
    <source>
        <strain evidence="3">JCM 18306</strain>
    </source>
</reference>
<sequence length="59" mass="6511">MNSLPRSYPDFHPGLLLDPHPVPGPRGPGSRPHRSAPVPLPAPAHHPTFRAIRELRSPR</sequence>
<evidence type="ECO:0000313" key="2">
    <source>
        <dbReference type="EMBL" id="GAA5211365.1"/>
    </source>
</evidence>
<organism evidence="2 3">
    <name type="scientific">Streptomyces thinghirensis</name>
    <dbReference type="NCBI Taxonomy" id="551547"/>
    <lineage>
        <taxon>Bacteria</taxon>
        <taxon>Bacillati</taxon>
        <taxon>Actinomycetota</taxon>
        <taxon>Actinomycetes</taxon>
        <taxon>Kitasatosporales</taxon>
        <taxon>Streptomycetaceae</taxon>
        <taxon>Streptomyces</taxon>
    </lineage>
</organism>
<name>A0ABP9T9A4_9ACTN</name>
<proteinExistence type="predicted"/>
<gene>
    <name evidence="2" type="ORF">GCM10023323_42680</name>
</gene>
<evidence type="ECO:0000313" key="3">
    <source>
        <dbReference type="Proteomes" id="UP001499878"/>
    </source>
</evidence>
<evidence type="ECO:0000256" key="1">
    <source>
        <dbReference type="SAM" id="MobiDB-lite"/>
    </source>
</evidence>
<dbReference type="EMBL" id="BAABJR010000010">
    <property type="protein sequence ID" value="GAA5211365.1"/>
    <property type="molecule type" value="Genomic_DNA"/>
</dbReference>
<accession>A0ABP9T9A4</accession>
<comment type="caution">
    <text evidence="2">The sequence shown here is derived from an EMBL/GenBank/DDBJ whole genome shotgun (WGS) entry which is preliminary data.</text>
</comment>
<protein>
    <submittedName>
        <fullName evidence="2">Uncharacterized protein</fullName>
    </submittedName>
</protein>